<feature type="domain" description="S5 DRBM" evidence="10">
    <location>
        <begin position="189"/>
        <end position="253"/>
    </location>
</feature>
<evidence type="ECO:0000256" key="3">
    <source>
        <dbReference type="ARBA" id="ARBA00022980"/>
    </source>
</evidence>
<dbReference type="PROSITE" id="PS50881">
    <property type="entry name" value="S5_DSRBD"/>
    <property type="match status" value="1"/>
</dbReference>
<comment type="subcellular location">
    <subcellularLocation>
        <location evidence="1">Mitochondrion</location>
    </subcellularLocation>
</comment>
<accession>A0AAJ7X4P7</accession>
<dbReference type="InterPro" id="IPR013810">
    <property type="entry name" value="Ribosomal_uS5_N"/>
</dbReference>
<evidence type="ECO:0000256" key="4">
    <source>
        <dbReference type="ARBA" id="ARBA00023128"/>
    </source>
</evidence>
<dbReference type="Pfam" id="PF03719">
    <property type="entry name" value="Ribosomal_S5_C"/>
    <property type="match status" value="1"/>
</dbReference>
<dbReference type="InterPro" id="IPR000851">
    <property type="entry name" value="Ribosomal_uS5"/>
</dbReference>
<dbReference type="SUPFAM" id="SSF54211">
    <property type="entry name" value="Ribosomal protein S5 domain 2-like"/>
    <property type="match status" value="1"/>
</dbReference>
<reference evidence="12" key="1">
    <citation type="submission" date="2025-08" db="UniProtKB">
        <authorList>
            <consortium name="RefSeq"/>
        </authorList>
    </citation>
    <scope>IDENTIFICATION</scope>
    <source>
        <tissue evidence="12">Sperm</tissue>
    </source>
</reference>
<evidence type="ECO:0000256" key="1">
    <source>
        <dbReference type="ARBA" id="ARBA00004173"/>
    </source>
</evidence>
<dbReference type="RefSeq" id="XP_032819953.1">
    <property type="nucleotide sequence ID" value="XM_032964062.1"/>
</dbReference>
<evidence type="ECO:0000313" key="12">
    <source>
        <dbReference type="RefSeq" id="XP_032819953.1"/>
    </source>
</evidence>
<dbReference type="AlphaFoldDB" id="A0AAJ7X4P7"/>
<gene>
    <name evidence="12" type="primary">MRPS5</name>
</gene>
<dbReference type="PANTHER" id="PTHR48277">
    <property type="entry name" value="MITOCHONDRIAL RIBOSOMAL PROTEIN S5"/>
    <property type="match status" value="1"/>
</dbReference>
<evidence type="ECO:0000256" key="9">
    <source>
        <dbReference type="RuleBase" id="RU003823"/>
    </source>
</evidence>
<protein>
    <recommendedName>
        <fullName evidence="6">Small ribosomal subunit protein uS5m</fullName>
    </recommendedName>
    <alternativeName>
        <fullName evidence="7">28S ribosomal protein S5, mitochondrial</fullName>
    </alternativeName>
</protein>
<dbReference type="InterPro" id="IPR005324">
    <property type="entry name" value="Ribosomal_uS5_C"/>
</dbReference>
<dbReference type="InterPro" id="IPR014721">
    <property type="entry name" value="Ribsml_uS5_D2-typ_fold_subgr"/>
</dbReference>
<evidence type="ECO:0000256" key="6">
    <source>
        <dbReference type="ARBA" id="ARBA00039335"/>
    </source>
</evidence>
<dbReference type="Gene3D" id="3.30.160.20">
    <property type="match status" value="1"/>
</dbReference>
<proteinExistence type="inferred from homology"/>
<evidence type="ECO:0000256" key="8">
    <source>
        <dbReference type="PROSITE-ProRule" id="PRU00268"/>
    </source>
</evidence>
<keyword evidence="3 8" id="KW-0689">Ribosomal protein</keyword>
<sequence length="402" mass="44778">MAVSWRLGSCLLRATSLREGVCAAQRCPRSLFSTVTLGALSPRGAAVAPIVSQPRRHGSFFNKLTADELWKGVVANSGSAMRKGRGKRAKRKFKKNLNFGQTIGEGKGGFLWPGLNMPIRLEDGIQKPSRRSEAEQLEMQANMLLKRDEWDKKKRFRVKTERGWSGRNWGGISLGPPDPSPNGDTYEDFDSRVIEVRNVFHMTGKEGRKKSCRALVVVGNKKGAAGFAIGKAPERTAALRKAKNMAIHYLYYIERYNDHTVYENFNTTYRHTTITVKKMPRGQGLHCHRAIITMCRLIGIEDMYAKVTGSVNLINMTKAFFLGLTTQETHQQAADRSGLHVVELRDETGPLPVVVASPRTPMSTTPLEEDAVSLVPPDWNDVKRAHGLGQSKWSGVKRTVAF</sequence>
<dbReference type="Proteomes" id="UP001318040">
    <property type="component" value="Chromosome 31"/>
</dbReference>
<dbReference type="Gene3D" id="3.30.230.10">
    <property type="match status" value="1"/>
</dbReference>
<evidence type="ECO:0000256" key="5">
    <source>
        <dbReference type="ARBA" id="ARBA00023274"/>
    </source>
</evidence>
<dbReference type="FunFam" id="3.30.230.10:FF:000002">
    <property type="entry name" value="30S ribosomal protein S5"/>
    <property type="match status" value="1"/>
</dbReference>
<dbReference type="SUPFAM" id="SSF54768">
    <property type="entry name" value="dsRNA-binding domain-like"/>
    <property type="match status" value="1"/>
</dbReference>
<evidence type="ECO:0000313" key="11">
    <source>
        <dbReference type="Proteomes" id="UP001318040"/>
    </source>
</evidence>
<dbReference type="InterPro" id="IPR048584">
    <property type="entry name" value="Ribosomal_uS5m_N"/>
</dbReference>
<evidence type="ECO:0000256" key="2">
    <source>
        <dbReference type="ARBA" id="ARBA00008945"/>
    </source>
</evidence>
<dbReference type="Pfam" id="PF21251">
    <property type="entry name" value="Ribosomal_uS5m_N"/>
    <property type="match status" value="1"/>
</dbReference>
<dbReference type="KEGG" id="pmrn:116947857"/>
<keyword evidence="5 8" id="KW-0687">Ribonucleoprotein</keyword>
<name>A0AAJ7X4P7_PETMA</name>
<dbReference type="GO" id="GO:0005763">
    <property type="term" value="C:mitochondrial small ribosomal subunit"/>
    <property type="evidence" value="ECO:0007669"/>
    <property type="project" value="UniProtKB-ARBA"/>
</dbReference>
<dbReference type="Pfam" id="PF00333">
    <property type="entry name" value="Ribosomal_S5"/>
    <property type="match status" value="1"/>
</dbReference>
<dbReference type="InterPro" id="IPR020568">
    <property type="entry name" value="Ribosomal_Su5_D2-typ_SF"/>
</dbReference>
<dbReference type="FunFam" id="3.30.160.20:FF:000022">
    <property type="entry name" value="28S ribosomal protein S5, mitochondrial"/>
    <property type="match status" value="1"/>
</dbReference>
<dbReference type="GO" id="GO:0005743">
    <property type="term" value="C:mitochondrial inner membrane"/>
    <property type="evidence" value="ECO:0007669"/>
    <property type="project" value="UniProtKB-ARBA"/>
</dbReference>
<evidence type="ECO:0000256" key="7">
    <source>
        <dbReference type="ARBA" id="ARBA00041606"/>
    </source>
</evidence>
<evidence type="ECO:0000259" key="10">
    <source>
        <dbReference type="PROSITE" id="PS50881"/>
    </source>
</evidence>
<dbReference type="CTD" id="64969"/>
<dbReference type="GO" id="GO:0003735">
    <property type="term" value="F:structural constituent of ribosome"/>
    <property type="evidence" value="ECO:0007669"/>
    <property type="project" value="UniProtKB-UniRule"/>
</dbReference>
<dbReference type="PANTHER" id="PTHR48277:SF1">
    <property type="entry name" value="MITOCHONDRIAL RIBOSOMAL PROTEIN S5"/>
    <property type="match status" value="1"/>
</dbReference>
<organism evidence="11 12">
    <name type="scientific">Petromyzon marinus</name>
    <name type="common">Sea lamprey</name>
    <dbReference type="NCBI Taxonomy" id="7757"/>
    <lineage>
        <taxon>Eukaryota</taxon>
        <taxon>Metazoa</taxon>
        <taxon>Chordata</taxon>
        <taxon>Craniata</taxon>
        <taxon>Vertebrata</taxon>
        <taxon>Cyclostomata</taxon>
        <taxon>Hyperoartia</taxon>
        <taxon>Petromyzontiformes</taxon>
        <taxon>Petromyzontidae</taxon>
        <taxon>Petromyzon</taxon>
    </lineage>
</organism>
<dbReference type="GO" id="GO:0003723">
    <property type="term" value="F:RNA binding"/>
    <property type="evidence" value="ECO:0007669"/>
    <property type="project" value="InterPro"/>
</dbReference>
<keyword evidence="11" id="KW-1185">Reference proteome</keyword>
<comment type="similarity">
    <text evidence="2 9">Belongs to the universal ribosomal protein uS5 family.</text>
</comment>
<dbReference type="GO" id="GO:0006412">
    <property type="term" value="P:translation"/>
    <property type="evidence" value="ECO:0007669"/>
    <property type="project" value="InterPro"/>
</dbReference>
<keyword evidence="4" id="KW-0496">Mitochondrion</keyword>